<name>A0A917ZVU4_9ACTN</name>
<dbReference type="InterPro" id="IPR025351">
    <property type="entry name" value="Pvc16_N"/>
</dbReference>
<dbReference type="AlphaFoldDB" id="A0A917ZVU4"/>
<evidence type="ECO:0000313" key="2">
    <source>
        <dbReference type="EMBL" id="GGO94477.1"/>
    </source>
</evidence>
<reference evidence="2" key="2">
    <citation type="submission" date="2020-09" db="EMBL/GenBank/DDBJ databases">
        <authorList>
            <person name="Sun Q."/>
            <person name="Zhou Y."/>
        </authorList>
    </citation>
    <scope>NUCLEOTIDE SEQUENCE</scope>
    <source>
        <strain evidence="2">CGMCC 4.7201</strain>
    </source>
</reference>
<evidence type="ECO:0000313" key="3">
    <source>
        <dbReference type="Proteomes" id="UP000641932"/>
    </source>
</evidence>
<keyword evidence="3" id="KW-1185">Reference proteome</keyword>
<dbReference type="SUPFAM" id="SSF49452">
    <property type="entry name" value="Starch-binding domain-like"/>
    <property type="match status" value="1"/>
</dbReference>
<dbReference type="Proteomes" id="UP000641932">
    <property type="component" value="Unassembled WGS sequence"/>
</dbReference>
<dbReference type="GO" id="GO:0030246">
    <property type="term" value="F:carbohydrate binding"/>
    <property type="evidence" value="ECO:0007669"/>
    <property type="project" value="InterPro"/>
</dbReference>
<evidence type="ECO:0000259" key="1">
    <source>
        <dbReference type="Pfam" id="PF14065"/>
    </source>
</evidence>
<dbReference type="Pfam" id="PF14065">
    <property type="entry name" value="Pvc16_N"/>
    <property type="match status" value="1"/>
</dbReference>
<dbReference type="Pfam" id="PF13620">
    <property type="entry name" value="CarboxypepD_reg"/>
    <property type="match status" value="1"/>
</dbReference>
<gene>
    <name evidence="2" type="ORF">GCM10012280_49470</name>
</gene>
<reference evidence="2" key="1">
    <citation type="journal article" date="2014" name="Int. J. Syst. Evol. Microbiol.">
        <title>Complete genome sequence of Corynebacterium casei LMG S-19264T (=DSM 44701T), isolated from a smear-ripened cheese.</title>
        <authorList>
            <consortium name="US DOE Joint Genome Institute (JGI-PGF)"/>
            <person name="Walter F."/>
            <person name="Albersmeier A."/>
            <person name="Kalinowski J."/>
            <person name="Ruckert C."/>
        </authorList>
    </citation>
    <scope>NUCLEOTIDE SEQUENCE</scope>
    <source>
        <strain evidence="2">CGMCC 4.7201</strain>
    </source>
</reference>
<accession>A0A917ZVU4</accession>
<feature type="domain" description="Pvc16 N-terminal" evidence="1">
    <location>
        <begin position="6"/>
        <end position="183"/>
    </location>
</feature>
<sequence>MFQDLDLTVRALLEDAAVPPSLAGVDITFKTPDKAFDFSQPTVNLFQYGVHENRVLRDPVPVVEQVAGVFVQRRPPLRLDCDYLVTAWSKKPDATGVEEEHRLLGTALAKLSRFPVIPAAYLRNSLVGQPFPVPTWVAQSDDSKSLGEFWSALGIPPRSSFHLMVTVAMDLRDTVTVGPRVVTSTVVVDDDLDPATAGEPLFAIGGVVREAGTNTALANATVTLDGMRSTASDTSGRFLFSQVGVGAHTLTAVAPGFTTANRAITVPAAAINDYDVALSP</sequence>
<dbReference type="InterPro" id="IPR013784">
    <property type="entry name" value="Carb-bd-like_fold"/>
</dbReference>
<dbReference type="Gene3D" id="2.60.40.1120">
    <property type="entry name" value="Carboxypeptidase-like, regulatory domain"/>
    <property type="match status" value="1"/>
</dbReference>
<organism evidence="2 3">
    <name type="scientific">Wenjunlia tyrosinilytica</name>
    <dbReference type="NCBI Taxonomy" id="1544741"/>
    <lineage>
        <taxon>Bacteria</taxon>
        <taxon>Bacillati</taxon>
        <taxon>Actinomycetota</taxon>
        <taxon>Actinomycetes</taxon>
        <taxon>Kitasatosporales</taxon>
        <taxon>Streptomycetaceae</taxon>
        <taxon>Wenjunlia</taxon>
    </lineage>
</organism>
<dbReference type="RefSeq" id="WP_189133999.1">
    <property type="nucleotide sequence ID" value="NZ_BMMS01000023.1"/>
</dbReference>
<proteinExistence type="predicted"/>
<protein>
    <recommendedName>
        <fullName evidence="1">Pvc16 N-terminal domain-containing protein</fullName>
    </recommendedName>
</protein>
<dbReference type="EMBL" id="BMMS01000023">
    <property type="protein sequence ID" value="GGO94477.1"/>
    <property type="molecule type" value="Genomic_DNA"/>
</dbReference>
<comment type="caution">
    <text evidence="2">The sequence shown here is derived from an EMBL/GenBank/DDBJ whole genome shotgun (WGS) entry which is preliminary data.</text>
</comment>